<feature type="chain" id="PRO_5002306945" evidence="6">
    <location>
        <begin position="22"/>
        <end position="445"/>
    </location>
</feature>
<organism evidence="7 8">
    <name type="scientific">Ancylostoma ceylanicum</name>
    <dbReference type="NCBI Taxonomy" id="53326"/>
    <lineage>
        <taxon>Eukaryota</taxon>
        <taxon>Metazoa</taxon>
        <taxon>Ecdysozoa</taxon>
        <taxon>Nematoda</taxon>
        <taxon>Chromadorea</taxon>
        <taxon>Rhabditida</taxon>
        <taxon>Rhabditina</taxon>
        <taxon>Rhabditomorpha</taxon>
        <taxon>Strongyloidea</taxon>
        <taxon>Ancylostomatidae</taxon>
        <taxon>Ancylostomatinae</taxon>
        <taxon>Ancylostoma</taxon>
    </lineage>
</organism>
<feature type="transmembrane region" description="Helical" evidence="5">
    <location>
        <begin position="67"/>
        <end position="86"/>
    </location>
</feature>
<evidence type="ECO:0000256" key="2">
    <source>
        <dbReference type="ARBA" id="ARBA00022692"/>
    </source>
</evidence>
<dbReference type="PANTHER" id="PTHR11662:SF405">
    <property type="entry name" value="PROTEIN CBG12249"/>
    <property type="match status" value="1"/>
</dbReference>
<dbReference type="GO" id="GO:0022857">
    <property type="term" value="F:transmembrane transporter activity"/>
    <property type="evidence" value="ECO:0007669"/>
    <property type="project" value="InterPro"/>
</dbReference>
<proteinExistence type="predicted"/>
<dbReference type="PANTHER" id="PTHR11662">
    <property type="entry name" value="SOLUTE CARRIER FAMILY 17"/>
    <property type="match status" value="1"/>
</dbReference>
<dbReference type="GO" id="GO:0016020">
    <property type="term" value="C:membrane"/>
    <property type="evidence" value="ECO:0007669"/>
    <property type="project" value="UniProtKB-SubCell"/>
</dbReference>
<keyword evidence="6" id="KW-0732">Signal</keyword>
<evidence type="ECO:0000313" key="8">
    <source>
        <dbReference type="Proteomes" id="UP000054495"/>
    </source>
</evidence>
<feature type="transmembrane region" description="Helical" evidence="5">
    <location>
        <begin position="225"/>
        <end position="247"/>
    </location>
</feature>
<keyword evidence="4 5" id="KW-0472">Membrane</keyword>
<dbReference type="Proteomes" id="UP000054495">
    <property type="component" value="Unassembled WGS sequence"/>
</dbReference>
<evidence type="ECO:0000313" key="7">
    <source>
        <dbReference type="EMBL" id="EPB69293.1"/>
    </source>
</evidence>
<keyword evidence="3 5" id="KW-1133">Transmembrane helix</keyword>
<dbReference type="EMBL" id="KE125314">
    <property type="protein sequence ID" value="EPB69293.1"/>
    <property type="molecule type" value="Genomic_DNA"/>
</dbReference>
<evidence type="ECO:0000256" key="3">
    <source>
        <dbReference type="ARBA" id="ARBA00022989"/>
    </source>
</evidence>
<keyword evidence="2 5" id="KW-0812">Transmembrane</keyword>
<feature type="transmembrane region" description="Helical" evidence="5">
    <location>
        <begin position="351"/>
        <end position="374"/>
    </location>
</feature>
<feature type="transmembrane region" description="Helical" evidence="5">
    <location>
        <begin position="129"/>
        <end position="149"/>
    </location>
</feature>
<sequence>MNVNLAITMTCMVNSTAVALAEEAAGAGDMTDNVTLLSDELIELGGSCSSDGGTRAVLDYGRMNKKLVFMLCVANKALINLLLPYLASHYGIYAVFAARFLLGAGESFIYPCINTIVANWFPMDERSTAVALFTTAAMGALWCVAWMLLGSNTPDECRMMKMEERLFLKRNAVLVRENNRVQTPPVPWLKILTNKAFIAHLVATWILTNVVTIMMVYLPTYFKDVLLLGVIMNGTFTSLPMMFNFMFKLTWGVLVDKLKGKKILTQTLGVKISQCFRESHVIHASYGPSPDPLFSATFGVAMGLIPVVLLVSCQRPALALVLFCFTNLCLGAHTSGAYTSLLSLAPQFTPTLSSISVSMSMLAQLTTPFMVAVVNKTGTMQEWNNLFLITALMCVFSGAFFLIFGSGDVQEFARSQKDLERSEDGNLLSPHQRASALRADSVSML</sequence>
<dbReference type="Pfam" id="PF07690">
    <property type="entry name" value="MFS_1"/>
    <property type="match status" value="1"/>
</dbReference>
<dbReference type="GO" id="GO:0006820">
    <property type="term" value="P:monoatomic anion transport"/>
    <property type="evidence" value="ECO:0007669"/>
    <property type="project" value="TreeGrafter"/>
</dbReference>
<evidence type="ECO:0000256" key="6">
    <source>
        <dbReference type="SAM" id="SignalP"/>
    </source>
</evidence>
<feature type="transmembrane region" description="Helical" evidence="5">
    <location>
        <begin position="197"/>
        <end position="218"/>
    </location>
</feature>
<comment type="subcellular location">
    <subcellularLocation>
        <location evidence="1">Membrane</location>
        <topology evidence="1">Multi-pass membrane protein</topology>
    </subcellularLocation>
</comment>
<reference evidence="7 8" key="1">
    <citation type="submission" date="2013-05" db="EMBL/GenBank/DDBJ databases">
        <title>Draft genome of the parasitic nematode Anyclostoma ceylanicum.</title>
        <authorList>
            <person name="Mitreva M."/>
        </authorList>
    </citation>
    <scope>NUCLEOTIDE SEQUENCE [LARGE SCALE GENOMIC DNA]</scope>
</reference>
<name>A0A0D6LDN2_9BILA</name>
<feature type="transmembrane region" description="Helical" evidence="5">
    <location>
        <begin position="386"/>
        <end position="405"/>
    </location>
</feature>
<keyword evidence="8" id="KW-1185">Reference proteome</keyword>
<dbReference type="Gene3D" id="1.20.1250.20">
    <property type="entry name" value="MFS general substrate transporter like domains"/>
    <property type="match status" value="2"/>
</dbReference>
<feature type="transmembrane region" description="Helical" evidence="5">
    <location>
        <begin position="293"/>
        <end position="311"/>
    </location>
</feature>
<accession>A0A0D6LDN2</accession>
<dbReference type="InterPro" id="IPR036259">
    <property type="entry name" value="MFS_trans_sf"/>
</dbReference>
<feature type="signal peptide" evidence="6">
    <location>
        <begin position="1"/>
        <end position="21"/>
    </location>
</feature>
<dbReference type="AlphaFoldDB" id="A0A0D6LDN2"/>
<feature type="transmembrane region" description="Helical" evidence="5">
    <location>
        <begin position="92"/>
        <end position="117"/>
    </location>
</feature>
<gene>
    <name evidence="7" type="ORF">ANCCEY_11621</name>
</gene>
<evidence type="ECO:0000256" key="1">
    <source>
        <dbReference type="ARBA" id="ARBA00004141"/>
    </source>
</evidence>
<evidence type="ECO:0000256" key="4">
    <source>
        <dbReference type="ARBA" id="ARBA00023136"/>
    </source>
</evidence>
<dbReference type="InterPro" id="IPR050382">
    <property type="entry name" value="MFS_Na/Anion_cotransporter"/>
</dbReference>
<protein>
    <submittedName>
        <fullName evidence="7">Transporter, major facilitator family protein</fullName>
    </submittedName>
</protein>
<feature type="transmembrane region" description="Helical" evidence="5">
    <location>
        <begin position="318"/>
        <end position="339"/>
    </location>
</feature>
<dbReference type="InterPro" id="IPR011701">
    <property type="entry name" value="MFS"/>
</dbReference>
<dbReference type="SUPFAM" id="SSF103473">
    <property type="entry name" value="MFS general substrate transporter"/>
    <property type="match status" value="1"/>
</dbReference>
<evidence type="ECO:0000256" key="5">
    <source>
        <dbReference type="SAM" id="Phobius"/>
    </source>
</evidence>